<sequence length="79" mass="8436">MPSPIQQARAAIITAPLNTPFRITTGQHNQLEKDFYQVQATNGIRGYGEAAVTSHITGKTVEQTQAGDAVRPAVSLAVM</sequence>
<gene>
    <name evidence="1" type="ORF">SAMN02745119_02231</name>
</gene>
<keyword evidence="2" id="KW-1185">Reference proteome</keyword>
<dbReference type="RefSeq" id="WP_078790505.1">
    <property type="nucleotide sequence ID" value="NZ_FUWR01000012.1"/>
</dbReference>
<name>A0A1T4Q4R5_9BACT</name>
<dbReference type="AlphaFoldDB" id="A0A1T4Q4R5"/>
<dbReference type="EMBL" id="FUWR01000012">
    <property type="protein sequence ID" value="SJZ98664.1"/>
    <property type="molecule type" value="Genomic_DNA"/>
</dbReference>
<organism evidence="1 2">
    <name type="scientific">Trichlorobacter thiogenes</name>
    <dbReference type="NCBI Taxonomy" id="115783"/>
    <lineage>
        <taxon>Bacteria</taxon>
        <taxon>Pseudomonadati</taxon>
        <taxon>Thermodesulfobacteriota</taxon>
        <taxon>Desulfuromonadia</taxon>
        <taxon>Geobacterales</taxon>
        <taxon>Geobacteraceae</taxon>
        <taxon>Trichlorobacter</taxon>
    </lineage>
</organism>
<reference evidence="2" key="1">
    <citation type="submission" date="2017-02" db="EMBL/GenBank/DDBJ databases">
        <authorList>
            <person name="Varghese N."/>
            <person name="Submissions S."/>
        </authorList>
    </citation>
    <scope>NUCLEOTIDE SEQUENCE [LARGE SCALE GENOMIC DNA]</scope>
    <source>
        <strain evidence="2">ATCC BAA-34</strain>
    </source>
</reference>
<dbReference type="Proteomes" id="UP000190102">
    <property type="component" value="Unassembled WGS sequence"/>
</dbReference>
<protein>
    <submittedName>
        <fullName evidence="1">Uncharacterized protein</fullName>
    </submittedName>
</protein>
<evidence type="ECO:0000313" key="1">
    <source>
        <dbReference type="EMBL" id="SJZ98664.1"/>
    </source>
</evidence>
<accession>A0A1T4Q4R5</accession>
<dbReference type="SUPFAM" id="SSF54826">
    <property type="entry name" value="Enolase N-terminal domain-like"/>
    <property type="match status" value="1"/>
</dbReference>
<dbReference type="Gene3D" id="3.30.390.10">
    <property type="entry name" value="Enolase-like, N-terminal domain"/>
    <property type="match status" value="1"/>
</dbReference>
<dbReference type="STRING" id="115783.SAMN02745119_02231"/>
<evidence type="ECO:0000313" key="2">
    <source>
        <dbReference type="Proteomes" id="UP000190102"/>
    </source>
</evidence>
<dbReference type="InterPro" id="IPR029017">
    <property type="entry name" value="Enolase-like_N"/>
</dbReference>
<proteinExistence type="predicted"/>